<evidence type="ECO:0000256" key="1">
    <source>
        <dbReference type="SAM" id="MobiDB-lite"/>
    </source>
</evidence>
<gene>
    <name evidence="2" type="ORF">K490DRAFT_53583</name>
</gene>
<protein>
    <submittedName>
        <fullName evidence="2">Uncharacterized protein</fullName>
    </submittedName>
</protein>
<feature type="region of interest" description="Disordered" evidence="1">
    <location>
        <begin position="19"/>
        <end position="82"/>
    </location>
</feature>
<reference evidence="2" key="1">
    <citation type="journal article" date="2020" name="Stud. Mycol.">
        <title>101 Dothideomycetes genomes: a test case for predicting lifestyles and emergence of pathogens.</title>
        <authorList>
            <person name="Haridas S."/>
            <person name="Albert R."/>
            <person name="Binder M."/>
            <person name="Bloem J."/>
            <person name="Labutti K."/>
            <person name="Salamov A."/>
            <person name="Andreopoulos B."/>
            <person name="Baker S."/>
            <person name="Barry K."/>
            <person name="Bills G."/>
            <person name="Bluhm B."/>
            <person name="Cannon C."/>
            <person name="Castanera R."/>
            <person name="Culley D."/>
            <person name="Daum C."/>
            <person name="Ezra D."/>
            <person name="Gonzalez J."/>
            <person name="Henrissat B."/>
            <person name="Kuo A."/>
            <person name="Liang C."/>
            <person name="Lipzen A."/>
            <person name="Lutzoni F."/>
            <person name="Magnuson J."/>
            <person name="Mondo S."/>
            <person name="Nolan M."/>
            <person name="Ohm R."/>
            <person name="Pangilinan J."/>
            <person name="Park H.-J."/>
            <person name="Ramirez L."/>
            <person name="Alfaro M."/>
            <person name="Sun H."/>
            <person name="Tritt A."/>
            <person name="Yoshinaga Y."/>
            <person name="Zwiers L.-H."/>
            <person name="Turgeon B."/>
            <person name="Goodwin S."/>
            <person name="Spatafora J."/>
            <person name="Crous P."/>
            <person name="Grigoriev I."/>
        </authorList>
    </citation>
    <scope>NUCLEOTIDE SEQUENCE</scope>
    <source>
        <strain evidence="2">CBS 121410</strain>
    </source>
</reference>
<dbReference type="EMBL" id="ML978712">
    <property type="protein sequence ID" value="KAF2090597.1"/>
    <property type="molecule type" value="Genomic_DNA"/>
</dbReference>
<keyword evidence="3" id="KW-1185">Reference proteome</keyword>
<comment type="caution">
    <text evidence="2">The sequence shown here is derived from an EMBL/GenBank/DDBJ whole genome shotgun (WGS) entry which is preliminary data.</text>
</comment>
<evidence type="ECO:0000313" key="3">
    <source>
        <dbReference type="Proteomes" id="UP000799776"/>
    </source>
</evidence>
<name>A0A9P4M0W0_9PEZI</name>
<sequence>MAFTKVRDLLKRLRHVGKAAHANEGRDVEVSAPENNVETTKDTNGSGSGSDHGEDSLLIPPQRPNSETFDSSSARQSSHMPSTRWPFSQFKVVMYRSGEDLVETSSGDTRSTPTRLRVEKTQYDEEQRRRIENWIEEVAEALAIDQPTT</sequence>
<feature type="compositionally biased region" description="Polar residues" evidence="1">
    <location>
        <begin position="64"/>
        <end position="81"/>
    </location>
</feature>
<feature type="compositionally biased region" description="Polar residues" evidence="1">
    <location>
        <begin position="33"/>
        <end position="44"/>
    </location>
</feature>
<dbReference type="Proteomes" id="UP000799776">
    <property type="component" value="Unassembled WGS sequence"/>
</dbReference>
<dbReference type="AlphaFoldDB" id="A0A9P4M0W0"/>
<organism evidence="2 3">
    <name type="scientific">Saccharata proteae CBS 121410</name>
    <dbReference type="NCBI Taxonomy" id="1314787"/>
    <lineage>
        <taxon>Eukaryota</taxon>
        <taxon>Fungi</taxon>
        <taxon>Dikarya</taxon>
        <taxon>Ascomycota</taxon>
        <taxon>Pezizomycotina</taxon>
        <taxon>Dothideomycetes</taxon>
        <taxon>Dothideomycetes incertae sedis</taxon>
        <taxon>Botryosphaeriales</taxon>
        <taxon>Saccharataceae</taxon>
        <taxon>Saccharata</taxon>
    </lineage>
</organism>
<proteinExistence type="predicted"/>
<evidence type="ECO:0000313" key="2">
    <source>
        <dbReference type="EMBL" id="KAF2090597.1"/>
    </source>
</evidence>
<accession>A0A9P4M0W0</accession>